<dbReference type="PANTHER" id="PTHR43761:SF1">
    <property type="entry name" value="D-ISOMER SPECIFIC 2-HYDROXYACID DEHYDROGENASE CATALYTIC DOMAIN-CONTAINING PROTEIN-RELATED"/>
    <property type="match status" value="1"/>
</dbReference>
<keyword evidence="2 4" id="KW-0560">Oxidoreductase</keyword>
<comment type="similarity">
    <text evidence="1 4">Belongs to the D-isomer specific 2-hydroxyacid dehydrogenase family.</text>
</comment>
<feature type="domain" description="D-isomer specific 2-hydroxyacid dehydrogenase NAD-binding" evidence="6">
    <location>
        <begin position="107"/>
        <end position="283"/>
    </location>
</feature>
<dbReference type="InterPro" id="IPR036291">
    <property type="entry name" value="NAD(P)-bd_dom_sf"/>
</dbReference>
<evidence type="ECO:0000256" key="3">
    <source>
        <dbReference type="ARBA" id="ARBA00023027"/>
    </source>
</evidence>
<dbReference type="PROSITE" id="PS00671">
    <property type="entry name" value="D_2_HYDROXYACID_DH_3"/>
    <property type="match status" value="1"/>
</dbReference>
<evidence type="ECO:0000313" key="7">
    <source>
        <dbReference type="EMBL" id="WOK07036.1"/>
    </source>
</evidence>
<dbReference type="Pfam" id="PF02826">
    <property type="entry name" value="2-Hacid_dh_C"/>
    <property type="match status" value="1"/>
</dbReference>
<dbReference type="InterPro" id="IPR006139">
    <property type="entry name" value="D-isomer_2_OHA_DH_cat_dom"/>
</dbReference>
<sequence>MQIVITDGYTLNPGDLSWDALHQLGEVKYYDRTSPQEMIQRCKEAHVIVTNKTPVTAETIKACSHLKLVAVTATGYNIVDVEAAGKAGVPVCNVPIYGTHSVAQHTFALILELTNRVGQNSRRVSKGEWSEAKDWCFTSGPLIELLDKTIGIVGLGRIGEQVARMAEAFGMKVIYHNRSPKKVGWKSRTVGELFKESDFISVHCPLTSENEKFINEQLIATMKPKAFLINTSRGQLIDEEALANALQKGVIAGAALDVLSKEPPPKGHPLVGLENCLITPHNAWLSFEARKRMMATTVENIQEALKGNPIHVVNQGYLKS</sequence>
<dbReference type="EMBL" id="CP136051">
    <property type="protein sequence ID" value="WOK07036.1"/>
    <property type="molecule type" value="Genomic_DNA"/>
</dbReference>
<dbReference type="Proteomes" id="UP001302349">
    <property type="component" value="Chromosome"/>
</dbReference>
<dbReference type="InterPro" id="IPR029752">
    <property type="entry name" value="D-isomer_DH_CS1"/>
</dbReference>
<dbReference type="SUPFAM" id="SSF52283">
    <property type="entry name" value="Formate/glycerate dehydrogenase catalytic domain-like"/>
    <property type="match status" value="1"/>
</dbReference>
<evidence type="ECO:0000256" key="2">
    <source>
        <dbReference type="ARBA" id="ARBA00023002"/>
    </source>
</evidence>
<name>A0ABZ0IQP2_9BACT</name>
<feature type="domain" description="D-isomer specific 2-hydroxyacid dehydrogenase catalytic" evidence="5">
    <location>
        <begin position="18"/>
        <end position="314"/>
    </location>
</feature>
<dbReference type="CDD" id="cd12162">
    <property type="entry name" value="2-Hacid_dh_4"/>
    <property type="match status" value="1"/>
</dbReference>
<gene>
    <name evidence="7" type="ORF">RT717_00175</name>
</gene>
<keyword evidence="3" id="KW-0520">NAD</keyword>
<dbReference type="PANTHER" id="PTHR43761">
    <property type="entry name" value="D-ISOMER SPECIFIC 2-HYDROXYACID DEHYDROGENASE FAMILY PROTEIN (AFU_ORTHOLOGUE AFUA_1G13630)"/>
    <property type="match status" value="1"/>
</dbReference>
<proteinExistence type="inferred from homology"/>
<reference evidence="7 8" key="1">
    <citation type="journal article" date="2023" name="Microbiol. Resour. Announc.">
        <title>Complete Genome Sequence of Imperialibacter roseus strain P4T.</title>
        <authorList>
            <person name="Tizabi D.R."/>
            <person name="Bachvaroff T."/>
            <person name="Hill R.T."/>
        </authorList>
    </citation>
    <scope>NUCLEOTIDE SEQUENCE [LARGE SCALE GENOMIC DNA]</scope>
    <source>
        <strain evidence="7 8">P4T</strain>
    </source>
</reference>
<evidence type="ECO:0000259" key="6">
    <source>
        <dbReference type="Pfam" id="PF02826"/>
    </source>
</evidence>
<evidence type="ECO:0000256" key="1">
    <source>
        <dbReference type="ARBA" id="ARBA00005854"/>
    </source>
</evidence>
<dbReference type="InterPro" id="IPR006140">
    <property type="entry name" value="D-isomer_DH_NAD-bd"/>
</dbReference>
<dbReference type="PROSITE" id="PS00065">
    <property type="entry name" value="D_2_HYDROXYACID_DH_1"/>
    <property type="match status" value="1"/>
</dbReference>
<evidence type="ECO:0000256" key="4">
    <source>
        <dbReference type="RuleBase" id="RU003719"/>
    </source>
</evidence>
<evidence type="ECO:0000259" key="5">
    <source>
        <dbReference type="Pfam" id="PF00389"/>
    </source>
</evidence>
<keyword evidence="8" id="KW-1185">Reference proteome</keyword>
<dbReference type="RefSeq" id="WP_317489725.1">
    <property type="nucleotide sequence ID" value="NZ_CP136051.1"/>
</dbReference>
<dbReference type="Pfam" id="PF00389">
    <property type="entry name" value="2-Hacid_dh"/>
    <property type="match status" value="1"/>
</dbReference>
<organism evidence="7 8">
    <name type="scientific">Imperialibacter roseus</name>
    <dbReference type="NCBI Taxonomy" id="1324217"/>
    <lineage>
        <taxon>Bacteria</taxon>
        <taxon>Pseudomonadati</taxon>
        <taxon>Bacteroidota</taxon>
        <taxon>Cytophagia</taxon>
        <taxon>Cytophagales</taxon>
        <taxon>Flammeovirgaceae</taxon>
        <taxon>Imperialibacter</taxon>
    </lineage>
</organism>
<dbReference type="InterPro" id="IPR029753">
    <property type="entry name" value="D-isomer_DH_CS"/>
</dbReference>
<dbReference type="SUPFAM" id="SSF51735">
    <property type="entry name" value="NAD(P)-binding Rossmann-fold domains"/>
    <property type="match status" value="1"/>
</dbReference>
<evidence type="ECO:0000313" key="8">
    <source>
        <dbReference type="Proteomes" id="UP001302349"/>
    </source>
</evidence>
<dbReference type="Gene3D" id="3.40.50.720">
    <property type="entry name" value="NAD(P)-binding Rossmann-like Domain"/>
    <property type="match status" value="2"/>
</dbReference>
<accession>A0ABZ0IQP2</accession>
<protein>
    <submittedName>
        <fullName evidence="7">D-2-hydroxyacid dehydrogenase</fullName>
    </submittedName>
</protein>
<dbReference type="InterPro" id="IPR050418">
    <property type="entry name" value="D-iso_2-hydroxyacid_DH_PdxB"/>
</dbReference>
<dbReference type="PROSITE" id="PS00670">
    <property type="entry name" value="D_2_HYDROXYACID_DH_2"/>
    <property type="match status" value="1"/>
</dbReference>